<feature type="domain" description="Papillomavirus E2 N-terminal" evidence="14">
    <location>
        <begin position="1"/>
        <end position="189"/>
    </location>
</feature>
<protein>
    <recommendedName>
        <fullName evidence="12">Regulatory protein E2</fullName>
    </recommendedName>
</protein>
<dbReference type="GO" id="GO:0003677">
    <property type="term" value="F:DNA binding"/>
    <property type="evidence" value="ECO:0007669"/>
    <property type="project" value="UniProtKB-UniRule"/>
</dbReference>
<keyword evidence="5 12" id="KW-0597">Phosphoprotein</keyword>
<dbReference type="InterPro" id="IPR035975">
    <property type="entry name" value="E2/EBNA1_C_sf"/>
</dbReference>
<accession>A0AA51ZUP1</accession>
<comment type="function">
    <text evidence="12">Plays a role in the initiation of viral DNA replication. A dimer of E2 interacts with a dimer of E1 in order to improve specificity of E1 DNA binding activity. Once the complex recognizes and binds DNA at specific sites, the E2 dimer is removed from DNA. E2 also regulates viral transcription through binding to the E2RE response element (5'-ACCNNNNNNGGT-3') present in multiple copies in the regulatory regions of the viral genome. Activates or represses transcription depending on E2RE's position with regards to proximal promoter elements including the TATA-box. Repression occurs by sterically hindering the assembly of the transcription initiation complex.</text>
</comment>
<dbReference type="InterPro" id="IPR033668">
    <property type="entry name" value="Reg_prot_E2"/>
</dbReference>
<evidence type="ECO:0000256" key="6">
    <source>
        <dbReference type="ARBA" id="ARBA00022562"/>
    </source>
</evidence>
<keyword evidence="7 12" id="KW-0235">DNA replication</keyword>
<keyword evidence="3 12" id="KW-0678">Repressor</keyword>
<dbReference type="Gene3D" id="2.170.200.10">
    <property type="entry name" value="Papillomavirus E2 early protein domain"/>
    <property type="match status" value="1"/>
</dbReference>
<keyword evidence="6 12" id="KW-1048">Host nucleus</keyword>
<evidence type="ECO:0000256" key="1">
    <source>
        <dbReference type="ARBA" id="ARBA00004147"/>
    </source>
</evidence>
<dbReference type="GO" id="GO:0042025">
    <property type="term" value="C:host cell nucleus"/>
    <property type="evidence" value="ECO:0007669"/>
    <property type="project" value="UniProtKB-SubCell"/>
</dbReference>
<name>A0AA51ZUP1_9PAPI</name>
<evidence type="ECO:0000313" key="16">
    <source>
        <dbReference type="EMBL" id="WMY82292.1"/>
    </source>
</evidence>
<dbReference type="GO" id="GO:0006260">
    <property type="term" value="P:DNA replication"/>
    <property type="evidence" value="ECO:0007669"/>
    <property type="project" value="UniProtKB-KW"/>
</dbReference>
<dbReference type="InterPro" id="IPR042504">
    <property type="entry name" value="Regulatory_protein_E2_N_2"/>
</dbReference>
<dbReference type="GO" id="GO:0000166">
    <property type="term" value="F:nucleotide binding"/>
    <property type="evidence" value="ECO:0007669"/>
    <property type="project" value="UniProtKB-UniRule"/>
</dbReference>
<evidence type="ECO:0000256" key="4">
    <source>
        <dbReference type="ARBA" id="ARBA00022518"/>
    </source>
</evidence>
<evidence type="ECO:0000256" key="11">
    <source>
        <dbReference type="ARBA" id="ARBA00023163"/>
    </source>
</evidence>
<keyword evidence="10 12" id="KW-0010">Activator</keyword>
<dbReference type="HAMAP" id="MF_04001">
    <property type="entry name" value="PPV_E2"/>
    <property type="match status" value="1"/>
</dbReference>
<dbReference type="GO" id="GO:0006275">
    <property type="term" value="P:regulation of DNA replication"/>
    <property type="evidence" value="ECO:0007669"/>
    <property type="project" value="UniProtKB-UniRule"/>
</dbReference>
<dbReference type="InterPro" id="IPR042503">
    <property type="entry name" value="Regulatory_protein_E2_N_1"/>
</dbReference>
<dbReference type="GO" id="GO:0039693">
    <property type="term" value="P:viral DNA genome replication"/>
    <property type="evidence" value="ECO:0007669"/>
    <property type="project" value="UniProtKB-UniRule"/>
</dbReference>
<gene>
    <name evidence="12" type="primary">E2</name>
</gene>
<evidence type="ECO:0000256" key="12">
    <source>
        <dbReference type="HAMAP-Rule" id="MF_04001"/>
    </source>
</evidence>
<evidence type="ECO:0000256" key="9">
    <source>
        <dbReference type="ARBA" id="ARBA00023125"/>
    </source>
</evidence>
<dbReference type="Gene3D" id="1.10.287.30">
    <property type="entry name" value="E2 (early) protein, N terminal domain, subdomain 1"/>
    <property type="match status" value="1"/>
</dbReference>
<feature type="region of interest" description="Disordered" evidence="13">
    <location>
        <begin position="194"/>
        <end position="280"/>
    </location>
</feature>
<feature type="region of interest" description="DNA-binding domain" evidence="12">
    <location>
        <begin position="296"/>
        <end position="380"/>
    </location>
</feature>
<evidence type="ECO:0000259" key="14">
    <source>
        <dbReference type="Pfam" id="PF00508"/>
    </source>
</evidence>
<keyword evidence="9 12" id="KW-0238">DNA-binding</keyword>
<dbReference type="SUPFAM" id="SSF54957">
    <property type="entry name" value="Viral DNA-binding domain"/>
    <property type="match status" value="1"/>
</dbReference>
<dbReference type="Pfam" id="PF00508">
    <property type="entry name" value="PPV_E2_N"/>
    <property type="match status" value="1"/>
</dbReference>
<dbReference type="InterPro" id="IPR001866">
    <property type="entry name" value="PPV_E2_N"/>
</dbReference>
<proteinExistence type="inferred from homology"/>
<dbReference type="GO" id="GO:0003700">
    <property type="term" value="F:DNA-binding transcription factor activity"/>
    <property type="evidence" value="ECO:0007669"/>
    <property type="project" value="UniProtKB-UniRule"/>
</dbReference>
<evidence type="ECO:0000256" key="3">
    <source>
        <dbReference type="ARBA" id="ARBA00022491"/>
    </source>
</evidence>
<reference evidence="16" key="1">
    <citation type="submission" date="2023-04" db="EMBL/GenBank/DDBJ databases">
        <title>A novel lambdapapillomavirus of northern sea otters subspecies (Enhydra lutris kenyoni) associated with severe mucosal oral growths.</title>
        <authorList>
            <person name="Romero C.H."/>
            <person name="Burek-Huntington K.A."/>
            <person name="Tuomi P.A."/>
        </authorList>
    </citation>
    <scope>NUCLEOTIDE SEQUENCE</scope>
    <source>
        <strain evidence="16">2_ElkPV-2</strain>
    </source>
</reference>
<dbReference type="EMBL" id="OQ746290">
    <property type="protein sequence ID" value="WMY82292.1"/>
    <property type="molecule type" value="Genomic_DNA"/>
</dbReference>
<feature type="compositionally biased region" description="Polar residues" evidence="13">
    <location>
        <begin position="194"/>
        <end position="210"/>
    </location>
</feature>
<keyword evidence="4 12" id="KW-0244">Early protein</keyword>
<evidence type="ECO:0000256" key="5">
    <source>
        <dbReference type="ARBA" id="ARBA00022553"/>
    </source>
</evidence>
<evidence type="ECO:0000256" key="7">
    <source>
        <dbReference type="ARBA" id="ARBA00022705"/>
    </source>
</evidence>
<evidence type="ECO:0000256" key="2">
    <source>
        <dbReference type="ARBA" id="ARBA00007794"/>
    </source>
</evidence>
<dbReference type="InterPro" id="IPR012677">
    <property type="entry name" value="Nucleotide-bd_a/b_plait_sf"/>
</dbReference>
<keyword evidence="11 12" id="KW-0804">Transcription</keyword>
<dbReference type="Gene3D" id="3.30.70.330">
    <property type="match status" value="1"/>
</dbReference>
<comment type="caution">
    <text evidence="12">Lacks conserved residue(s) required for the propagation of feature annotation.</text>
</comment>
<evidence type="ECO:0000256" key="8">
    <source>
        <dbReference type="ARBA" id="ARBA00023015"/>
    </source>
</evidence>
<evidence type="ECO:0000256" key="13">
    <source>
        <dbReference type="SAM" id="MobiDB-lite"/>
    </source>
</evidence>
<feature type="region of interest" description="Transactivation domain" evidence="12">
    <location>
        <begin position="1"/>
        <end position="200"/>
    </location>
</feature>
<dbReference type="InterPro" id="IPR036050">
    <property type="entry name" value="Regulatory_protein_E2_N"/>
</dbReference>
<comment type="similarity">
    <text evidence="12">Belongs to the papillomaviridae E2 protein family.</text>
</comment>
<evidence type="ECO:0000259" key="15">
    <source>
        <dbReference type="Pfam" id="PF00511"/>
    </source>
</evidence>
<comment type="subcellular location">
    <subcellularLocation>
        <location evidence="1 12">Host nucleus</location>
    </subcellularLocation>
</comment>
<sequence length="380" mass="43604">MDILTRALNSVQEELLSLYEKNSSSLDDQIKHWNLQRRENVSLHIARKKGYTRVGLTPVPALQVSQQKAKAAIEMELYLTSLRHSEYGTERWTLGETSRERFLAEPPYCFKKGGEPIDVRYGNDPDNVVRYTLWTYVYYQNSQDQWNKSRGRVGEDGLYYEDEDGMRVYYVLFAEEATRYGGETYEVLHVTQPTVSNNSSARPGSTTGAQHPTAVGHTKHSTPKKKGPETPRRRRYRRRLTRTPEPPTGTSPRRPSERPPVPRLAAPSAGEVGRSHRTTPKRHLGRLERLVWDARDPPIVVFAGDPNSLKCLRFRLKKGYNKLFERVSTTWSWTHSKTSDRCGGGRITVAFSSDTQREQFLQTAPIPKSVRFFLGQLYDL</sequence>
<comment type="subunit">
    <text evidence="12">Binds DNA as homodimer. Interacts with protein E1; this interaction greatly increases E1 DNA-binding activity. Interacts with protein L1; this interaction enhances E2-dependent replication and transcription activation. Interacts with protein L2; this interaction inhibits E2 transcriptional activity but not DNA replication function E2. Interacts with protein E7; this interaction inhibits E7 oncogenic activity. Interacts with host TAF1; this interaction modulates E2-dependent transcriptional regulation. Interacts with host BRD4; this interaction mediates E2 transcriptional activation function. Additionally, the interaction with host BRD4 on mitotic chromosomes mediates tethering of the viral genome. Interacts with host TOPBP1; this interaction is required for optimal viral DNA replication.</text>
</comment>
<keyword evidence="8 12" id="KW-0805">Transcription regulation</keyword>
<dbReference type="SUPFAM" id="SSF51332">
    <property type="entry name" value="E2 regulatory, transactivation domain"/>
    <property type="match status" value="1"/>
</dbReference>
<organism evidence="16">
    <name type="scientific">Enhydra lutris kenyoni papillomavirus 2</name>
    <dbReference type="NCBI Taxonomy" id="3073258"/>
    <lineage>
        <taxon>Viruses</taxon>
        <taxon>Monodnaviria</taxon>
        <taxon>Shotokuvirae</taxon>
        <taxon>Cossaviricota</taxon>
        <taxon>Papovaviricetes</taxon>
        <taxon>Zurhausenvirales</taxon>
        <taxon>Papillomaviridae</taxon>
    </lineage>
</organism>
<dbReference type="GO" id="GO:0006351">
    <property type="term" value="P:DNA-templated transcription"/>
    <property type="evidence" value="ECO:0007669"/>
    <property type="project" value="UniProtKB-UniRule"/>
</dbReference>
<feature type="domain" description="Papillomavirus E2 C-terminal" evidence="15">
    <location>
        <begin position="298"/>
        <end position="377"/>
    </location>
</feature>
<feature type="compositionally biased region" description="Basic residues" evidence="13">
    <location>
        <begin position="232"/>
        <end position="241"/>
    </location>
</feature>
<comment type="PTM">
    <text evidence="12">Phosphorylated.</text>
</comment>
<comment type="similarity">
    <text evidence="2">Belongs to the papillomaviridae E8^E2C protein family.</text>
</comment>
<evidence type="ECO:0000256" key="10">
    <source>
        <dbReference type="ARBA" id="ARBA00023159"/>
    </source>
</evidence>
<dbReference type="Pfam" id="PF00511">
    <property type="entry name" value="PPV_E2_C"/>
    <property type="match status" value="1"/>
</dbReference>
<dbReference type="InterPro" id="IPR000427">
    <property type="entry name" value="Papillomavirus_E2_C"/>
</dbReference>